<feature type="transmembrane region" description="Helical" evidence="1">
    <location>
        <begin position="23"/>
        <end position="44"/>
    </location>
</feature>
<keyword evidence="1" id="KW-0812">Transmembrane</keyword>
<reference evidence="2" key="1">
    <citation type="submission" date="2020-05" db="EMBL/GenBank/DDBJ databases">
        <authorList>
            <person name="Chiriac C."/>
            <person name="Salcher M."/>
            <person name="Ghai R."/>
            <person name="Kavagutti S V."/>
        </authorList>
    </citation>
    <scope>NUCLEOTIDE SEQUENCE</scope>
</reference>
<accession>A0A6J6HWY4</accession>
<proteinExistence type="predicted"/>
<keyword evidence="1" id="KW-1133">Transmembrane helix</keyword>
<dbReference type="AlphaFoldDB" id="A0A6J6HWY4"/>
<evidence type="ECO:0000256" key="1">
    <source>
        <dbReference type="SAM" id="Phobius"/>
    </source>
</evidence>
<organism evidence="2">
    <name type="scientific">freshwater metagenome</name>
    <dbReference type="NCBI Taxonomy" id="449393"/>
    <lineage>
        <taxon>unclassified sequences</taxon>
        <taxon>metagenomes</taxon>
        <taxon>ecological metagenomes</taxon>
    </lineage>
</organism>
<sequence>MTTPSNTINNVAQGNAVRHGARAFGLLIVASSMTALTLTAISALESGLGA</sequence>
<keyword evidence="1" id="KW-0472">Membrane</keyword>
<dbReference type="EMBL" id="CAEZVB010000017">
    <property type="protein sequence ID" value="CAB4618482.1"/>
    <property type="molecule type" value="Genomic_DNA"/>
</dbReference>
<evidence type="ECO:0000313" key="2">
    <source>
        <dbReference type="EMBL" id="CAB4618482.1"/>
    </source>
</evidence>
<protein>
    <submittedName>
        <fullName evidence="2">Unannotated protein</fullName>
    </submittedName>
</protein>
<gene>
    <name evidence="2" type="ORF">UFOPK1908_00572</name>
</gene>
<name>A0A6J6HWY4_9ZZZZ</name>